<dbReference type="AlphaFoldDB" id="A0A7W3QRS3"/>
<gene>
    <name evidence="2" type="ORF">HNR61_008597</name>
</gene>
<dbReference type="InterPro" id="IPR016181">
    <property type="entry name" value="Acyl_CoA_acyltransferase"/>
</dbReference>
<dbReference type="PANTHER" id="PTHR43441">
    <property type="entry name" value="RIBOSOMAL-PROTEIN-SERINE ACETYLTRANSFERASE"/>
    <property type="match status" value="1"/>
</dbReference>
<dbReference type="Proteomes" id="UP000572680">
    <property type="component" value="Unassembled WGS sequence"/>
</dbReference>
<sequence length="174" mass="18809">MIKNSSRRMRLVEMTPQAMSALAAGDTATASAEAGVPLTEHFVGDGLRALWRYRAGLRETAPDRPQGRVWAVVSEPEGVVVGHGGFQAPPDDEGTIEISYSVDPAARRQGWGKVIATELLHRAADEGARTVRASVAPDNTASLAVITALGFHRTGERWDEEDGRELVFERLAHP</sequence>
<comment type="caution">
    <text evidence="2">The sequence shown here is derived from an EMBL/GenBank/DDBJ whole genome shotgun (WGS) entry which is preliminary data.</text>
</comment>
<dbReference type="GO" id="GO:0005737">
    <property type="term" value="C:cytoplasm"/>
    <property type="evidence" value="ECO:0007669"/>
    <property type="project" value="TreeGrafter"/>
</dbReference>
<dbReference type="SUPFAM" id="SSF55729">
    <property type="entry name" value="Acyl-CoA N-acyltransferases (Nat)"/>
    <property type="match status" value="1"/>
</dbReference>
<organism evidence="2 3">
    <name type="scientific">Actinomadura namibiensis</name>
    <dbReference type="NCBI Taxonomy" id="182080"/>
    <lineage>
        <taxon>Bacteria</taxon>
        <taxon>Bacillati</taxon>
        <taxon>Actinomycetota</taxon>
        <taxon>Actinomycetes</taxon>
        <taxon>Streptosporangiales</taxon>
        <taxon>Thermomonosporaceae</taxon>
        <taxon>Actinomadura</taxon>
    </lineage>
</organism>
<dbReference type="InterPro" id="IPR000182">
    <property type="entry name" value="GNAT_dom"/>
</dbReference>
<keyword evidence="2" id="KW-0808">Transferase</keyword>
<evidence type="ECO:0000313" key="2">
    <source>
        <dbReference type="EMBL" id="MBA8956907.1"/>
    </source>
</evidence>
<dbReference type="Pfam" id="PF13302">
    <property type="entry name" value="Acetyltransf_3"/>
    <property type="match status" value="1"/>
</dbReference>
<keyword evidence="3" id="KW-1185">Reference proteome</keyword>
<name>A0A7W3QRS3_ACTNM</name>
<dbReference type="RefSeq" id="WP_220510450.1">
    <property type="nucleotide sequence ID" value="NZ_BAAALP010000073.1"/>
</dbReference>
<dbReference type="InterPro" id="IPR051908">
    <property type="entry name" value="Ribosomal_N-acetyltransferase"/>
</dbReference>
<dbReference type="GO" id="GO:1990189">
    <property type="term" value="F:protein N-terminal-serine acetyltransferase activity"/>
    <property type="evidence" value="ECO:0007669"/>
    <property type="project" value="TreeGrafter"/>
</dbReference>
<evidence type="ECO:0000313" key="3">
    <source>
        <dbReference type="Proteomes" id="UP000572680"/>
    </source>
</evidence>
<dbReference type="CDD" id="cd04301">
    <property type="entry name" value="NAT_SF"/>
    <property type="match status" value="1"/>
</dbReference>
<proteinExistence type="predicted"/>
<feature type="domain" description="N-acetyltransferase" evidence="1">
    <location>
        <begin position="9"/>
        <end position="173"/>
    </location>
</feature>
<dbReference type="GO" id="GO:0008999">
    <property type="term" value="F:protein-N-terminal-alanine acetyltransferase activity"/>
    <property type="evidence" value="ECO:0007669"/>
    <property type="project" value="TreeGrafter"/>
</dbReference>
<dbReference type="PANTHER" id="PTHR43441:SF6">
    <property type="entry name" value="N-ACETYLTRANSFERASE DOMAIN-CONTAINING PROTEIN"/>
    <property type="match status" value="1"/>
</dbReference>
<reference evidence="2 3" key="1">
    <citation type="submission" date="2020-08" db="EMBL/GenBank/DDBJ databases">
        <title>Genomic Encyclopedia of Type Strains, Phase IV (KMG-IV): sequencing the most valuable type-strain genomes for metagenomic binning, comparative biology and taxonomic classification.</title>
        <authorList>
            <person name="Goeker M."/>
        </authorList>
    </citation>
    <scope>NUCLEOTIDE SEQUENCE [LARGE SCALE GENOMIC DNA]</scope>
    <source>
        <strain evidence="2 3">DSM 44197</strain>
    </source>
</reference>
<protein>
    <submittedName>
        <fullName evidence="2">RimJ/RimL family protein N-acetyltransferase</fullName>
    </submittedName>
</protein>
<accession>A0A7W3QRS3</accession>
<evidence type="ECO:0000259" key="1">
    <source>
        <dbReference type="PROSITE" id="PS51186"/>
    </source>
</evidence>
<dbReference type="Gene3D" id="3.40.630.30">
    <property type="match status" value="1"/>
</dbReference>
<dbReference type="EMBL" id="JACJIA010000018">
    <property type="protein sequence ID" value="MBA8956907.1"/>
    <property type="molecule type" value="Genomic_DNA"/>
</dbReference>
<dbReference type="PROSITE" id="PS51186">
    <property type="entry name" value="GNAT"/>
    <property type="match status" value="1"/>
</dbReference>